<dbReference type="GO" id="GO:0004518">
    <property type="term" value="F:nuclease activity"/>
    <property type="evidence" value="ECO:0007669"/>
    <property type="project" value="UniProtKB-KW"/>
</dbReference>
<keyword evidence="4" id="KW-0479">Metal-binding</keyword>
<evidence type="ECO:0000256" key="1">
    <source>
        <dbReference type="ARBA" id="ARBA00001946"/>
    </source>
</evidence>
<keyword evidence="5 9" id="KW-0378">Hydrolase</keyword>
<evidence type="ECO:0000313" key="9">
    <source>
        <dbReference type="EMBL" id="KYH32321.1"/>
    </source>
</evidence>
<keyword evidence="10" id="KW-1185">Reference proteome</keyword>
<evidence type="ECO:0000256" key="3">
    <source>
        <dbReference type="ARBA" id="ARBA00022722"/>
    </source>
</evidence>
<evidence type="ECO:0000256" key="7">
    <source>
        <dbReference type="ARBA" id="ARBA00038093"/>
    </source>
</evidence>
<dbReference type="EC" id="3.1.-.-" evidence="9"/>
<keyword evidence="2" id="KW-1277">Toxin-antitoxin system</keyword>
<keyword evidence="3" id="KW-0540">Nuclease</keyword>
<keyword evidence="6" id="KW-0460">Magnesium</keyword>
<dbReference type="OrthoDB" id="1807258at2"/>
<evidence type="ECO:0000259" key="8">
    <source>
        <dbReference type="Pfam" id="PF01850"/>
    </source>
</evidence>
<proteinExistence type="inferred from homology"/>
<dbReference type="InterPro" id="IPR050556">
    <property type="entry name" value="Type_II_TA_system_RNase"/>
</dbReference>
<protein>
    <submittedName>
        <fullName evidence="9">Ribonuclease VapC19</fullName>
        <ecNumber evidence="9">3.1.-.-</ecNumber>
    </submittedName>
</protein>
<organism evidence="9 10">
    <name type="scientific">Moorella mulderi DSM 14980</name>
    <dbReference type="NCBI Taxonomy" id="1122241"/>
    <lineage>
        <taxon>Bacteria</taxon>
        <taxon>Bacillati</taxon>
        <taxon>Bacillota</taxon>
        <taxon>Clostridia</taxon>
        <taxon>Neomoorellales</taxon>
        <taxon>Neomoorellaceae</taxon>
        <taxon>Neomoorella</taxon>
    </lineage>
</organism>
<dbReference type="AlphaFoldDB" id="A0A151AXG1"/>
<reference evidence="9 10" key="1">
    <citation type="submission" date="2016-02" db="EMBL/GenBank/DDBJ databases">
        <title>Genome sequence of Moorella mulderi DSM 14980.</title>
        <authorList>
            <person name="Poehlein A."/>
            <person name="Daniel R."/>
        </authorList>
    </citation>
    <scope>NUCLEOTIDE SEQUENCE [LARGE SCALE GENOMIC DNA]</scope>
    <source>
        <strain evidence="9 10">DSM 14980</strain>
    </source>
</reference>
<dbReference type="RefSeq" id="WP_062283574.1">
    <property type="nucleotide sequence ID" value="NZ_LTBC01000004.1"/>
</dbReference>
<feature type="domain" description="PIN" evidence="8">
    <location>
        <begin position="13"/>
        <end position="121"/>
    </location>
</feature>
<dbReference type="Gene3D" id="3.40.50.1010">
    <property type="entry name" value="5'-nuclease"/>
    <property type="match status" value="1"/>
</dbReference>
<dbReference type="PANTHER" id="PTHR33653">
    <property type="entry name" value="RIBONUCLEASE VAPC2"/>
    <property type="match status" value="1"/>
</dbReference>
<evidence type="ECO:0000256" key="6">
    <source>
        <dbReference type="ARBA" id="ARBA00022842"/>
    </source>
</evidence>
<dbReference type="InterPro" id="IPR029060">
    <property type="entry name" value="PIN-like_dom_sf"/>
</dbReference>
<dbReference type="EMBL" id="LTBC01000004">
    <property type="protein sequence ID" value="KYH32321.1"/>
    <property type="molecule type" value="Genomic_DNA"/>
</dbReference>
<dbReference type="PATRIC" id="fig|1122241.3.peg.1624"/>
<dbReference type="SUPFAM" id="SSF88723">
    <property type="entry name" value="PIN domain-like"/>
    <property type="match status" value="1"/>
</dbReference>
<comment type="similarity">
    <text evidence="7">Belongs to the PINc/VapC protein family.</text>
</comment>
<comment type="cofactor">
    <cofactor evidence="1">
        <name>Mg(2+)</name>
        <dbReference type="ChEBI" id="CHEBI:18420"/>
    </cofactor>
</comment>
<comment type="caution">
    <text evidence="9">The sequence shown here is derived from an EMBL/GenBank/DDBJ whole genome shotgun (WGS) entry which is preliminary data.</text>
</comment>
<gene>
    <name evidence="9" type="ORF">MOMUL_15430</name>
</gene>
<dbReference type="GO" id="GO:0046872">
    <property type="term" value="F:metal ion binding"/>
    <property type="evidence" value="ECO:0007669"/>
    <property type="project" value="UniProtKB-KW"/>
</dbReference>
<evidence type="ECO:0000313" key="10">
    <source>
        <dbReference type="Proteomes" id="UP000075670"/>
    </source>
</evidence>
<dbReference type="Proteomes" id="UP000075670">
    <property type="component" value="Unassembled WGS sequence"/>
</dbReference>
<sequence length="156" mass="16920">MIEDVSKGKFVCLLDTGPIIAHLRNITGMMELFNSLVDEGQMAVAAVSVTEIWQGAKEREIEPTRQFFTGVKVIPLDEQLATRAGLLARGLRAQGFTASLADAVIAVTALQLQVPLLTTNPKHFTIITGLEVWDLQDKLAELERGIGDKTSSRSGS</sequence>
<evidence type="ECO:0000256" key="4">
    <source>
        <dbReference type="ARBA" id="ARBA00022723"/>
    </source>
</evidence>
<dbReference type="Pfam" id="PF01850">
    <property type="entry name" value="PIN"/>
    <property type="match status" value="1"/>
</dbReference>
<name>A0A151AXG1_9FIRM</name>
<dbReference type="GO" id="GO:0016787">
    <property type="term" value="F:hydrolase activity"/>
    <property type="evidence" value="ECO:0007669"/>
    <property type="project" value="UniProtKB-KW"/>
</dbReference>
<dbReference type="InterPro" id="IPR002716">
    <property type="entry name" value="PIN_dom"/>
</dbReference>
<evidence type="ECO:0000256" key="2">
    <source>
        <dbReference type="ARBA" id="ARBA00022649"/>
    </source>
</evidence>
<accession>A0A151AXG1</accession>
<evidence type="ECO:0000256" key="5">
    <source>
        <dbReference type="ARBA" id="ARBA00022801"/>
    </source>
</evidence>
<dbReference type="PANTHER" id="PTHR33653:SF1">
    <property type="entry name" value="RIBONUCLEASE VAPC2"/>
    <property type="match status" value="1"/>
</dbReference>